<dbReference type="PANTHER" id="PTHR11845:SF13">
    <property type="entry name" value="5'-DEOXYNUCLEOTIDASE HDDC2"/>
    <property type="match status" value="1"/>
</dbReference>
<dbReference type="Proteomes" id="UP001371305">
    <property type="component" value="Unassembled WGS sequence"/>
</dbReference>
<evidence type="ECO:0000313" key="4">
    <source>
        <dbReference type="EMBL" id="MEK7952345.1"/>
    </source>
</evidence>
<reference evidence="4 5" key="1">
    <citation type="submission" date="2024-04" db="EMBL/GenBank/DDBJ databases">
        <title>Luteolibacter sp. isolated from soil.</title>
        <authorList>
            <person name="An J."/>
        </authorList>
    </citation>
    <scope>NUCLEOTIDE SEQUENCE [LARGE SCALE GENOMIC DNA]</scope>
    <source>
        <strain evidence="4 5">Y139</strain>
    </source>
</reference>
<protein>
    <submittedName>
        <fullName evidence="4">HD domain-containing protein</fullName>
    </submittedName>
</protein>
<dbReference type="Gene3D" id="1.10.3210.10">
    <property type="entry name" value="Hypothetical protein af1432"/>
    <property type="match status" value="1"/>
</dbReference>
<evidence type="ECO:0000313" key="5">
    <source>
        <dbReference type="Proteomes" id="UP001371305"/>
    </source>
</evidence>
<feature type="domain" description="HD" evidence="3">
    <location>
        <begin position="12"/>
        <end position="172"/>
    </location>
</feature>
<dbReference type="EMBL" id="JBBUKT010000007">
    <property type="protein sequence ID" value="MEK7952345.1"/>
    <property type="molecule type" value="Genomic_DNA"/>
</dbReference>
<accession>A0ABU9AX75</accession>
<dbReference type="InterPro" id="IPR039356">
    <property type="entry name" value="YfbR/HDDC2"/>
</dbReference>
<gene>
    <name evidence="4" type="ORF">WKV53_17675</name>
</gene>
<keyword evidence="1" id="KW-0479">Metal-binding</keyword>
<keyword evidence="5" id="KW-1185">Reference proteome</keyword>
<evidence type="ECO:0000256" key="2">
    <source>
        <dbReference type="ARBA" id="ARBA00022801"/>
    </source>
</evidence>
<dbReference type="RefSeq" id="WP_341406103.1">
    <property type="nucleotide sequence ID" value="NZ_JBBUKT010000007.1"/>
</dbReference>
<dbReference type="SUPFAM" id="SSF109604">
    <property type="entry name" value="HD-domain/PDEase-like"/>
    <property type="match status" value="1"/>
</dbReference>
<dbReference type="PANTHER" id="PTHR11845">
    <property type="entry name" value="5'-DEOXYNUCLEOTIDASE HDDC2"/>
    <property type="match status" value="1"/>
</dbReference>
<comment type="caution">
    <text evidence="4">The sequence shown here is derived from an EMBL/GenBank/DDBJ whole genome shotgun (WGS) entry which is preliminary data.</text>
</comment>
<keyword evidence="2" id="KW-0378">Hydrolase</keyword>
<organism evidence="4 5">
    <name type="scientific">Luteolibacter soli</name>
    <dbReference type="NCBI Taxonomy" id="3135280"/>
    <lineage>
        <taxon>Bacteria</taxon>
        <taxon>Pseudomonadati</taxon>
        <taxon>Verrucomicrobiota</taxon>
        <taxon>Verrucomicrobiia</taxon>
        <taxon>Verrucomicrobiales</taxon>
        <taxon>Verrucomicrobiaceae</taxon>
        <taxon>Luteolibacter</taxon>
    </lineage>
</organism>
<dbReference type="InterPro" id="IPR006674">
    <property type="entry name" value="HD_domain"/>
</dbReference>
<name>A0ABU9AX75_9BACT</name>
<evidence type="ECO:0000256" key="1">
    <source>
        <dbReference type="ARBA" id="ARBA00022723"/>
    </source>
</evidence>
<dbReference type="Pfam" id="PF13023">
    <property type="entry name" value="HD_3"/>
    <property type="match status" value="1"/>
</dbReference>
<evidence type="ECO:0000259" key="3">
    <source>
        <dbReference type="Pfam" id="PF13023"/>
    </source>
</evidence>
<sequence length="197" mass="21809">MIDSALRFVLECEKLKGIERRSRPIGLPRRENSAEHSWSLALLAMTLIPAIDPSLDTLHILKMVILHDIVEIDAGDTFCYGDQGNKAEKEQAAAKRIFGMLHESLASEFISLWEEFEQGATPEAKFANAIDRLLPIMQNHANGGGAWPEHGISIDQVLTRNRNIEAVSPELWQHVTALANEAVAAGWLKPAKTVPNL</sequence>
<proteinExistence type="predicted"/>